<dbReference type="PANTHER" id="PTHR24159:SF5">
    <property type="entry name" value="ANK_REP_REGION DOMAIN-CONTAINING PROTEIN"/>
    <property type="match status" value="1"/>
</dbReference>
<proteinExistence type="predicted"/>
<dbReference type="InParanoid" id="A2D893"/>
<accession>A2D893</accession>
<dbReference type="SUPFAM" id="SSF48403">
    <property type="entry name" value="Ankyrin repeat"/>
    <property type="match status" value="1"/>
</dbReference>
<dbReference type="Pfam" id="PF11929">
    <property type="entry name" value="DUF3447"/>
    <property type="match status" value="1"/>
</dbReference>
<dbReference type="RefSeq" id="XP_001584512.1">
    <property type="nucleotide sequence ID" value="XM_001584462.1"/>
</dbReference>
<organism evidence="3 4">
    <name type="scientific">Trichomonas vaginalis (strain ATCC PRA-98 / G3)</name>
    <dbReference type="NCBI Taxonomy" id="412133"/>
    <lineage>
        <taxon>Eukaryota</taxon>
        <taxon>Metamonada</taxon>
        <taxon>Parabasalia</taxon>
        <taxon>Trichomonadida</taxon>
        <taxon>Trichomonadidae</taxon>
        <taxon>Trichomonas</taxon>
    </lineage>
</organism>
<protein>
    <recommendedName>
        <fullName evidence="2">DUF3447 domain-containing protein</fullName>
    </recommendedName>
</protein>
<dbReference type="PROSITE" id="PS50088">
    <property type="entry name" value="ANK_REPEAT"/>
    <property type="match status" value="1"/>
</dbReference>
<dbReference type="VEuPathDB" id="TrichDB:TVAG_071900"/>
<dbReference type="PROSITE" id="PS50297">
    <property type="entry name" value="ANK_REP_REGION"/>
    <property type="match status" value="1"/>
</dbReference>
<evidence type="ECO:0000256" key="1">
    <source>
        <dbReference type="PROSITE-ProRule" id="PRU00023"/>
    </source>
</evidence>
<dbReference type="Proteomes" id="UP000001542">
    <property type="component" value="Unassembled WGS sequence"/>
</dbReference>
<evidence type="ECO:0000259" key="2">
    <source>
        <dbReference type="Pfam" id="PF11929"/>
    </source>
</evidence>
<dbReference type="InterPro" id="IPR002110">
    <property type="entry name" value="Ankyrin_rpt"/>
</dbReference>
<dbReference type="EMBL" id="DS113178">
    <property type="protein sequence ID" value="EAY23526.1"/>
    <property type="molecule type" value="Genomic_DNA"/>
</dbReference>
<reference evidence="3" key="1">
    <citation type="submission" date="2006-10" db="EMBL/GenBank/DDBJ databases">
        <authorList>
            <person name="Amadeo P."/>
            <person name="Zhao Q."/>
            <person name="Wortman J."/>
            <person name="Fraser-Liggett C."/>
            <person name="Carlton J."/>
        </authorList>
    </citation>
    <scope>NUCLEOTIDE SEQUENCE</scope>
    <source>
        <strain evidence="3">G3</strain>
    </source>
</reference>
<feature type="domain" description="DUF3447" evidence="2">
    <location>
        <begin position="176"/>
        <end position="250"/>
    </location>
</feature>
<dbReference type="InterPro" id="IPR036770">
    <property type="entry name" value="Ankyrin_rpt-contain_sf"/>
</dbReference>
<evidence type="ECO:0000313" key="3">
    <source>
        <dbReference type="EMBL" id="EAY23526.1"/>
    </source>
</evidence>
<gene>
    <name evidence="3" type="ORF">TVAG_071900</name>
</gene>
<dbReference type="InterPro" id="IPR020683">
    <property type="entry name" value="DUF3447"/>
</dbReference>
<dbReference type="SMART" id="SM00248">
    <property type="entry name" value="ANK"/>
    <property type="match status" value="3"/>
</dbReference>
<feature type="repeat" description="ANK" evidence="1">
    <location>
        <begin position="284"/>
        <end position="316"/>
    </location>
</feature>
<name>A2D893_TRIV3</name>
<keyword evidence="4" id="KW-1185">Reference proteome</keyword>
<dbReference type="KEGG" id="tva:5469090"/>
<dbReference type="STRING" id="5722.A2D893"/>
<dbReference type="Gene3D" id="1.25.40.20">
    <property type="entry name" value="Ankyrin repeat-containing domain"/>
    <property type="match status" value="1"/>
</dbReference>
<dbReference type="AlphaFoldDB" id="A2D893"/>
<sequence length="357" mass="41484">MNERLSEYKSNDLIGLDELVEYAKLEDLIFKCDPANLETIGNVIKKYDESIIRQLIFYCAEVRRSEFPFLLKIWKMLPPTSKKYPKNAFVKYLCQKGQLPYTSNTYKNYERIVERNSLEEIIYNHDFDKFVSYYDSCTNIEEKTFTFGYEIYNVFQFAAFCRSVNIFKYLVLEGWKIDESVAESAVCGGDLQIISICMENGINMINFLPQAIEYHHNDIVEWMINNFPITQSINYLSPAAESFNTTAFIYFFGEYFDAAKKSNSQEILMIWAKGLNVNLRTLFNENHPLIVAASAGNFEVVKFLIKNGANPYLEDSRGTTIATYANIYDCNMMKEYLKSSIDKKPTIVNIRIQDDLD</sequence>
<dbReference type="PANTHER" id="PTHR24159">
    <property type="match status" value="1"/>
</dbReference>
<dbReference type="Pfam" id="PF13857">
    <property type="entry name" value="Ank_5"/>
    <property type="match status" value="1"/>
</dbReference>
<evidence type="ECO:0000313" key="4">
    <source>
        <dbReference type="Proteomes" id="UP000001542"/>
    </source>
</evidence>
<keyword evidence="1" id="KW-0040">ANK repeat</keyword>
<dbReference type="VEuPathDB" id="TrichDB:TVAGG3_1047040"/>
<reference evidence="3" key="2">
    <citation type="journal article" date="2007" name="Science">
        <title>Draft genome sequence of the sexually transmitted pathogen Trichomonas vaginalis.</title>
        <authorList>
            <person name="Carlton J.M."/>
            <person name="Hirt R.P."/>
            <person name="Silva J.C."/>
            <person name="Delcher A.L."/>
            <person name="Schatz M."/>
            <person name="Zhao Q."/>
            <person name="Wortman J.R."/>
            <person name="Bidwell S.L."/>
            <person name="Alsmark U.C.M."/>
            <person name="Besteiro S."/>
            <person name="Sicheritz-Ponten T."/>
            <person name="Noel C.J."/>
            <person name="Dacks J.B."/>
            <person name="Foster P.G."/>
            <person name="Simillion C."/>
            <person name="Van de Peer Y."/>
            <person name="Miranda-Saavedra D."/>
            <person name="Barton G.J."/>
            <person name="Westrop G.D."/>
            <person name="Mueller S."/>
            <person name="Dessi D."/>
            <person name="Fiori P.L."/>
            <person name="Ren Q."/>
            <person name="Paulsen I."/>
            <person name="Zhang H."/>
            <person name="Bastida-Corcuera F.D."/>
            <person name="Simoes-Barbosa A."/>
            <person name="Brown M.T."/>
            <person name="Hayes R.D."/>
            <person name="Mukherjee M."/>
            <person name="Okumura C.Y."/>
            <person name="Schneider R."/>
            <person name="Smith A.J."/>
            <person name="Vanacova S."/>
            <person name="Villalvazo M."/>
            <person name="Haas B.J."/>
            <person name="Pertea M."/>
            <person name="Feldblyum T.V."/>
            <person name="Utterback T.R."/>
            <person name="Shu C.L."/>
            <person name="Osoegawa K."/>
            <person name="de Jong P.J."/>
            <person name="Hrdy I."/>
            <person name="Horvathova L."/>
            <person name="Zubacova Z."/>
            <person name="Dolezal P."/>
            <person name="Malik S.B."/>
            <person name="Logsdon J.M. Jr."/>
            <person name="Henze K."/>
            <person name="Gupta A."/>
            <person name="Wang C.C."/>
            <person name="Dunne R.L."/>
            <person name="Upcroft J.A."/>
            <person name="Upcroft P."/>
            <person name="White O."/>
            <person name="Salzberg S.L."/>
            <person name="Tang P."/>
            <person name="Chiu C.-H."/>
            <person name="Lee Y.-S."/>
            <person name="Embley T.M."/>
            <person name="Coombs G.H."/>
            <person name="Mottram J.C."/>
            <person name="Tachezy J."/>
            <person name="Fraser-Liggett C.M."/>
            <person name="Johnson P.J."/>
        </authorList>
    </citation>
    <scope>NUCLEOTIDE SEQUENCE [LARGE SCALE GENOMIC DNA]</scope>
    <source>
        <strain evidence="3">G3</strain>
    </source>
</reference>
<dbReference type="SMR" id="A2D893"/>